<dbReference type="EMBL" id="JAZDUE010000008">
    <property type="protein sequence ID" value="MEE4023566.1"/>
    <property type="molecule type" value="Genomic_DNA"/>
</dbReference>
<accession>A0ABU7MUD2</accession>
<protein>
    <submittedName>
        <fullName evidence="3">DUF6480 family protein</fullName>
    </submittedName>
</protein>
<feature type="compositionally biased region" description="Low complexity" evidence="1">
    <location>
        <begin position="1"/>
        <end position="11"/>
    </location>
</feature>
<dbReference type="RefSeq" id="WP_330504967.1">
    <property type="nucleotide sequence ID" value="NZ_JAZDUE010000008.1"/>
</dbReference>
<dbReference type="InterPro" id="IPR045512">
    <property type="entry name" value="DUF6480"/>
</dbReference>
<keyword evidence="4" id="KW-1185">Reference proteome</keyword>
<evidence type="ECO:0000313" key="3">
    <source>
        <dbReference type="EMBL" id="MEE4023566.1"/>
    </source>
</evidence>
<evidence type="ECO:0000256" key="2">
    <source>
        <dbReference type="SAM" id="Phobius"/>
    </source>
</evidence>
<keyword evidence="2" id="KW-0812">Transmembrane</keyword>
<comment type="caution">
    <text evidence="3">The sequence shown here is derived from an EMBL/GenBank/DDBJ whole genome shotgun (WGS) entry which is preliminary data.</text>
</comment>
<name>A0ABU7MUD2_9ACTN</name>
<sequence>MPEQDGGPARDPAAHDPDPAATPGLEPGGGAAPGDTPPDTPQTSGLSHHEDRFARVFPISGIAMLIGVGALIVIMIVVAIGLIAML</sequence>
<feature type="region of interest" description="Disordered" evidence="1">
    <location>
        <begin position="1"/>
        <end position="49"/>
    </location>
</feature>
<organism evidence="3 4">
    <name type="scientific">Gordonia prachuapensis</name>
    <dbReference type="NCBI Taxonomy" id="3115651"/>
    <lineage>
        <taxon>Bacteria</taxon>
        <taxon>Bacillati</taxon>
        <taxon>Actinomycetota</taxon>
        <taxon>Actinomycetes</taxon>
        <taxon>Mycobacteriales</taxon>
        <taxon>Gordoniaceae</taxon>
        <taxon>Gordonia</taxon>
    </lineage>
</organism>
<gene>
    <name evidence="3" type="ORF">V1Y59_10805</name>
</gene>
<feature type="transmembrane region" description="Helical" evidence="2">
    <location>
        <begin position="62"/>
        <end position="85"/>
    </location>
</feature>
<dbReference type="Proteomes" id="UP001335729">
    <property type="component" value="Unassembled WGS sequence"/>
</dbReference>
<keyword evidence="2" id="KW-0472">Membrane</keyword>
<evidence type="ECO:0000256" key="1">
    <source>
        <dbReference type="SAM" id="MobiDB-lite"/>
    </source>
</evidence>
<keyword evidence="2" id="KW-1133">Transmembrane helix</keyword>
<proteinExistence type="predicted"/>
<reference evidence="3 4" key="1">
    <citation type="submission" date="2024-01" db="EMBL/GenBank/DDBJ databases">
        <title>Draft genome sequence of Gordonia sp. PKS22-38.</title>
        <authorList>
            <person name="Suphannarot A."/>
            <person name="Mingma R."/>
        </authorList>
    </citation>
    <scope>NUCLEOTIDE SEQUENCE [LARGE SCALE GENOMIC DNA]</scope>
    <source>
        <strain evidence="3 4">PKS22-38</strain>
    </source>
</reference>
<dbReference type="Pfam" id="PF20088">
    <property type="entry name" value="DUF6480"/>
    <property type="match status" value="1"/>
</dbReference>
<evidence type="ECO:0000313" key="4">
    <source>
        <dbReference type="Proteomes" id="UP001335729"/>
    </source>
</evidence>